<feature type="compositionally biased region" description="Low complexity" evidence="1">
    <location>
        <begin position="10"/>
        <end position="68"/>
    </location>
</feature>
<comment type="caution">
    <text evidence="2">The sequence shown here is derived from an EMBL/GenBank/DDBJ whole genome shotgun (WGS) entry which is preliminary data.</text>
</comment>
<protein>
    <submittedName>
        <fullName evidence="2">Uncharacterized protein</fullName>
    </submittedName>
</protein>
<name>A0AAD5TJG2_9FUNG</name>
<dbReference type="AlphaFoldDB" id="A0AAD5TJG2"/>
<gene>
    <name evidence="2" type="ORF">HDU87_003698</name>
</gene>
<accession>A0AAD5TJG2</accession>
<evidence type="ECO:0000313" key="2">
    <source>
        <dbReference type="EMBL" id="KAJ3178146.1"/>
    </source>
</evidence>
<evidence type="ECO:0000256" key="1">
    <source>
        <dbReference type="SAM" id="MobiDB-lite"/>
    </source>
</evidence>
<sequence>MATSGNSDDVFSFPPGGGSSAVPSSRSSRASSTSAPGSTTANSARRTSNPSPTIPSAAAPASTATTTAQTMMINPSPPHAAASARRPSSTGPSAAAAATAGQKRKAGQLLDLGDSAGAAMDNNNSNIDGGNTPRVATGGSAGTDSEVKPKRARRSVSAAVASEDEGGSAPSPPALAPVPRRARSSAAEGSGGGAETRRGSASSSLRPSPPRTSSSTTTTTTTQPPHRTMVNGQEAGAPNNSDDAVGPGKVETDATKRATALKKEAAAKVSTRSSARKRPLAEVDASIAHEHDTRKRGKAMPAHPASSSTTAAPSTGAGAASSSTVAALAAQEPPEAQPASPAAGIAGRKTAGRKAAANKPVETEESKRRASKSIQDAVTDLLDYDASALPDDNALSKAKKALIRKAQSDPVFLLTDKLKMKARCSKLAIDVFEIEEKAINDGTHPCFGELEKKLEKRLAINENTKRHKLDWYDTACDAAIAQADCNFIVRRGDKRRSLIRSYQEQIWKLKDEKRVLEDDSRWQSDLSVETRARRRQVEIEELRRSATGVPPYVSEFPQHYRDMLVENRRNGGPVIIPPMLCRGLHPSEIDSDLDVIRAAASGLSNHDA</sequence>
<feature type="compositionally biased region" description="Basic and acidic residues" evidence="1">
    <location>
        <begin position="250"/>
        <end position="266"/>
    </location>
</feature>
<organism evidence="2 3">
    <name type="scientific">Geranomyces variabilis</name>
    <dbReference type="NCBI Taxonomy" id="109894"/>
    <lineage>
        <taxon>Eukaryota</taxon>
        <taxon>Fungi</taxon>
        <taxon>Fungi incertae sedis</taxon>
        <taxon>Chytridiomycota</taxon>
        <taxon>Chytridiomycota incertae sedis</taxon>
        <taxon>Chytridiomycetes</taxon>
        <taxon>Spizellomycetales</taxon>
        <taxon>Powellomycetaceae</taxon>
        <taxon>Geranomyces</taxon>
    </lineage>
</organism>
<feature type="region of interest" description="Disordered" evidence="1">
    <location>
        <begin position="1"/>
        <end position="372"/>
    </location>
</feature>
<feature type="compositionally biased region" description="Low complexity" evidence="1">
    <location>
        <begin position="79"/>
        <end position="101"/>
    </location>
</feature>
<dbReference type="EMBL" id="JADGJQ010000028">
    <property type="protein sequence ID" value="KAJ3178146.1"/>
    <property type="molecule type" value="Genomic_DNA"/>
</dbReference>
<evidence type="ECO:0000313" key="3">
    <source>
        <dbReference type="Proteomes" id="UP001212152"/>
    </source>
</evidence>
<dbReference type="Proteomes" id="UP001212152">
    <property type="component" value="Unassembled WGS sequence"/>
</dbReference>
<reference evidence="2" key="1">
    <citation type="submission" date="2020-05" db="EMBL/GenBank/DDBJ databases">
        <title>Phylogenomic resolution of chytrid fungi.</title>
        <authorList>
            <person name="Stajich J.E."/>
            <person name="Amses K."/>
            <person name="Simmons R."/>
            <person name="Seto K."/>
            <person name="Myers J."/>
            <person name="Bonds A."/>
            <person name="Quandt C.A."/>
            <person name="Barry K."/>
            <person name="Liu P."/>
            <person name="Grigoriev I."/>
            <person name="Longcore J.E."/>
            <person name="James T.Y."/>
        </authorList>
    </citation>
    <scope>NUCLEOTIDE SEQUENCE</scope>
    <source>
        <strain evidence="2">JEL0379</strain>
    </source>
</reference>
<feature type="compositionally biased region" description="Low complexity" evidence="1">
    <location>
        <begin position="199"/>
        <end position="228"/>
    </location>
</feature>
<keyword evidence="3" id="KW-1185">Reference proteome</keyword>
<proteinExistence type="predicted"/>
<feature type="compositionally biased region" description="Low complexity" evidence="1">
    <location>
        <begin position="299"/>
        <end position="357"/>
    </location>
</feature>